<protein>
    <submittedName>
        <fullName evidence="4">Signal peptidase I</fullName>
    </submittedName>
</protein>
<proteinExistence type="predicted"/>
<dbReference type="InterPro" id="IPR019533">
    <property type="entry name" value="Peptidase_S26"/>
</dbReference>
<evidence type="ECO:0000313" key="5">
    <source>
        <dbReference type="Proteomes" id="UP000434916"/>
    </source>
</evidence>
<evidence type="ECO:0000313" key="6">
    <source>
        <dbReference type="Proteomes" id="UP000482671"/>
    </source>
</evidence>
<dbReference type="InterPro" id="IPR036286">
    <property type="entry name" value="LexA/Signal_pep-like_sf"/>
</dbReference>
<dbReference type="SUPFAM" id="SSF51306">
    <property type="entry name" value="LexA/Signal peptidase"/>
    <property type="match status" value="1"/>
</dbReference>
<dbReference type="Pfam" id="PF10502">
    <property type="entry name" value="Peptidase_S26"/>
    <property type="match status" value="1"/>
</dbReference>
<organism evidence="4 6">
    <name type="scientific">Parabacteroides merdae</name>
    <dbReference type="NCBI Taxonomy" id="46503"/>
    <lineage>
        <taxon>Bacteria</taxon>
        <taxon>Pseudomonadati</taxon>
        <taxon>Bacteroidota</taxon>
        <taxon>Bacteroidia</taxon>
        <taxon>Bacteroidales</taxon>
        <taxon>Tannerellaceae</taxon>
        <taxon>Parabacteroides</taxon>
    </lineage>
</organism>
<keyword evidence="1" id="KW-0812">Transmembrane</keyword>
<evidence type="ECO:0000259" key="2">
    <source>
        <dbReference type="Pfam" id="PF10502"/>
    </source>
</evidence>
<evidence type="ECO:0000256" key="1">
    <source>
        <dbReference type="SAM" id="Phobius"/>
    </source>
</evidence>
<dbReference type="AlphaFoldDB" id="A0A9Q4RI62"/>
<gene>
    <name evidence="3" type="ORF">GMD82_20750</name>
    <name evidence="4" type="ORF">GME02_20695</name>
</gene>
<dbReference type="EMBL" id="WNDD01000059">
    <property type="protein sequence ID" value="MTV03984.1"/>
    <property type="molecule type" value="Genomic_DNA"/>
</dbReference>
<keyword evidence="5" id="KW-1185">Reference proteome</keyword>
<dbReference type="EMBL" id="WNCN01000057">
    <property type="protein sequence ID" value="MTU41825.1"/>
    <property type="molecule type" value="Genomic_DNA"/>
</dbReference>
<keyword evidence="1" id="KW-0472">Membrane</keyword>
<evidence type="ECO:0000313" key="3">
    <source>
        <dbReference type="EMBL" id="MTU41825.1"/>
    </source>
</evidence>
<name>A0A9Q4RI62_9BACT</name>
<accession>A0A9Q4RI62</accession>
<comment type="caution">
    <text evidence="4">The sequence shown here is derived from an EMBL/GenBank/DDBJ whole genome shotgun (WGS) entry which is preliminary data.</text>
</comment>
<dbReference type="Proteomes" id="UP000434916">
    <property type="component" value="Unassembled WGS sequence"/>
</dbReference>
<dbReference type="GO" id="GO:0006465">
    <property type="term" value="P:signal peptide processing"/>
    <property type="evidence" value="ECO:0007669"/>
    <property type="project" value="InterPro"/>
</dbReference>
<feature type="domain" description="Peptidase S26" evidence="2">
    <location>
        <begin position="13"/>
        <end position="53"/>
    </location>
</feature>
<feature type="transmembrane region" description="Helical" evidence="1">
    <location>
        <begin position="7"/>
        <end position="27"/>
    </location>
</feature>
<dbReference type="GO" id="GO:0004252">
    <property type="term" value="F:serine-type endopeptidase activity"/>
    <property type="evidence" value="ECO:0007669"/>
    <property type="project" value="InterPro"/>
</dbReference>
<dbReference type="Proteomes" id="UP000482671">
    <property type="component" value="Unassembled WGS sequence"/>
</dbReference>
<evidence type="ECO:0000313" key="4">
    <source>
        <dbReference type="EMBL" id="MTV03984.1"/>
    </source>
</evidence>
<keyword evidence="1" id="KW-1133">Transmembrane helix</keyword>
<sequence>MGFLKKIINWLLNAILVVSIVVSIWIFSQVFLLASFRIPSDSMEPELVEGDFVA</sequence>
<reference evidence="5 6" key="1">
    <citation type="journal article" date="2019" name="Nat. Med.">
        <title>A library of human gut bacterial isolates paired with longitudinal multiomics data enables mechanistic microbiome research.</title>
        <authorList>
            <person name="Poyet M."/>
            <person name="Groussin M."/>
            <person name="Gibbons S.M."/>
            <person name="Avila-Pacheco J."/>
            <person name="Jiang X."/>
            <person name="Kearney S.M."/>
            <person name="Perrotta A.R."/>
            <person name="Berdy B."/>
            <person name="Zhao S."/>
            <person name="Lieberman T.D."/>
            <person name="Swanson P.K."/>
            <person name="Smith M."/>
            <person name="Roesemann S."/>
            <person name="Alexander J.E."/>
            <person name="Rich S.A."/>
            <person name="Livny J."/>
            <person name="Vlamakis H."/>
            <person name="Clish C."/>
            <person name="Bullock K."/>
            <person name="Deik A."/>
            <person name="Scott J."/>
            <person name="Pierce K.A."/>
            <person name="Xavier R.J."/>
            <person name="Alm E.J."/>
        </authorList>
    </citation>
    <scope>NUCLEOTIDE SEQUENCE [LARGE SCALE GENOMIC DNA]</scope>
    <source>
        <strain evidence="4 6">BIOML-A11</strain>
        <strain evidence="3 5">BIOML-A29</strain>
    </source>
</reference>
<feature type="non-terminal residue" evidence="4">
    <location>
        <position position="54"/>
    </location>
</feature>